<evidence type="ECO:0000256" key="1">
    <source>
        <dbReference type="SAM" id="Phobius"/>
    </source>
</evidence>
<proteinExistence type="predicted"/>
<reference evidence="2" key="1">
    <citation type="journal article" date="2020" name="Nature">
        <title>Giant virus diversity and host interactions through global metagenomics.</title>
        <authorList>
            <person name="Schulz F."/>
            <person name="Roux S."/>
            <person name="Paez-Espino D."/>
            <person name="Jungbluth S."/>
            <person name="Walsh D.A."/>
            <person name="Denef V.J."/>
            <person name="McMahon K.D."/>
            <person name="Konstantinidis K.T."/>
            <person name="Eloe-Fadrosh E.A."/>
            <person name="Kyrpides N.C."/>
            <person name="Woyke T."/>
        </authorList>
    </citation>
    <scope>NUCLEOTIDE SEQUENCE</scope>
    <source>
        <strain evidence="2">GVMAG-M-3300023110-24</strain>
    </source>
</reference>
<sequence length="305" mass="34306">MSKSEKIIGDIVNLFHNDYIDTPEFHTVINKYKSKEKNTSSLWHSQHELILKKISEKSDWYKELHLYVSDKYNTLGNIIYTPLILSTLSVGLFTLIANSYESIIDNNLLIVITGGCNLCSGTITGILKKWNLSKWITNHQVYSDKFLNISQDIKYQLSLPCDNREKMPTYLHKIASDYHEATLTSPKIPMKYIKSFKKSKSLEIENSSNMNLPVELTGILSTEIYNCRLDINSSNMCTSTSTTNGSNASYVNDSTTNGSSASYTNASYTNASYTNASYTNASHIDIPINSSNVEIIIPVEDDPDL</sequence>
<keyword evidence="1" id="KW-0472">Membrane</keyword>
<feature type="transmembrane region" description="Helical" evidence="1">
    <location>
        <begin position="78"/>
        <end position="96"/>
    </location>
</feature>
<feature type="transmembrane region" description="Helical" evidence="1">
    <location>
        <begin position="108"/>
        <end position="127"/>
    </location>
</feature>
<accession>A0A6C0CZ53</accession>
<name>A0A6C0CZ53_9ZZZZ</name>
<keyword evidence="1" id="KW-1133">Transmembrane helix</keyword>
<evidence type="ECO:0000313" key="2">
    <source>
        <dbReference type="EMBL" id="QHT09240.1"/>
    </source>
</evidence>
<organism evidence="2">
    <name type="scientific">viral metagenome</name>
    <dbReference type="NCBI Taxonomy" id="1070528"/>
    <lineage>
        <taxon>unclassified sequences</taxon>
        <taxon>metagenomes</taxon>
        <taxon>organismal metagenomes</taxon>
    </lineage>
</organism>
<dbReference type="EMBL" id="MN739508">
    <property type="protein sequence ID" value="QHT09240.1"/>
    <property type="molecule type" value="Genomic_DNA"/>
</dbReference>
<keyword evidence="1" id="KW-0812">Transmembrane</keyword>
<dbReference type="AlphaFoldDB" id="A0A6C0CZ53"/>
<protein>
    <submittedName>
        <fullName evidence="2">Uncharacterized protein</fullName>
    </submittedName>
</protein>